<feature type="compositionally biased region" description="Basic and acidic residues" evidence="8">
    <location>
        <begin position="137"/>
        <end position="150"/>
    </location>
</feature>
<keyword evidence="4" id="KW-1003">Cell membrane</keyword>
<dbReference type="GeneID" id="61306492"/>
<dbReference type="PANTHER" id="PTHR37819">
    <property type="entry name" value="PROTEIN PSIE"/>
    <property type="match status" value="1"/>
</dbReference>
<name>A0AAQ1GK88_9BURK</name>
<evidence type="ECO:0000256" key="7">
    <source>
        <dbReference type="ARBA" id="ARBA00023136"/>
    </source>
</evidence>
<evidence type="ECO:0000256" key="6">
    <source>
        <dbReference type="ARBA" id="ARBA00022989"/>
    </source>
</evidence>
<comment type="similarity">
    <text evidence="2">Belongs to the PsiE family.</text>
</comment>
<keyword evidence="6 9" id="KW-1133">Transmembrane helix</keyword>
<evidence type="ECO:0000256" key="8">
    <source>
        <dbReference type="SAM" id="MobiDB-lite"/>
    </source>
</evidence>
<evidence type="ECO:0000256" key="2">
    <source>
        <dbReference type="ARBA" id="ARBA00005632"/>
    </source>
</evidence>
<keyword evidence="13" id="KW-1185">Reference proteome</keyword>
<evidence type="ECO:0000256" key="3">
    <source>
        <dbReference type="ARBA" id="ARBA00021903"/>
    </source>
</evidence>
<evidence type="ECO:0000313" key="13">
    <source>
        <dbReference type="Proteomes" id="UP000247515"/>
    </source>
</evidence>
<dbReference type="GO" id="GO:0016036">
    <property type="term" value="P:cellular response to phosphate starvation"/>
    <property type="evidence" value="ECO:0007669"/>
    <property type="project" value="InterPro"/>
</dbReference>
<comment type="caution">
    <text evidence="11">The sequence shown here is derived from an EMBL/GenBank/DDBJ whole genome shotgun (WGS) entry which is preliminary data.</text>
</comment>
<comment type="subcellular location">
    <subcellularLocation>
        <location evidence="1">Cell inner membrane</location>
        <topology evidence="1">Multi-pass membrane protein</topology>
    </subcellularLocation>
</comment>
<feature type="transmembrane region" description="Helical" evidence="9">
    <location>
        <begin position="105"/>
        <end position="124"/>
    </location>
</feature>
<dbReference type="AlphaFoldDB" id="A0AAQ1GK88"/>
<dbReference type="PANTHER" id="PTHR37819:SF1">
    <property type="entry name" value="PROTEIN PSIE"/>
    <property type="match status" value="1"/>
</dbReference>
<accession>A0AAQ1GK88</accession>
<dbReference type="RefSeq" id="WP_080180378.1">
    <property type="nucleotide sequence ID" value="NZ_CADFGN010000014.1"/>
</dbReference>
<evidence type="ECO:0000256" key="1">
    <source>
        <dbReference type="ARBA" id="ARBA00004429"/>
    </source>
</evidence>
<dbReference type="InterPro" id="IPR020948">
    <property type="entry name" value="P_starv_induced_PsiE-like"/>
</dbReference>
<dbReference type="Pfam" id="PF06146">
    <property type="entry name" value="PsiE"/>
    <property type="match status" value="1"/>
</dbReference>
<feature type="transmembrane region" description="Helical" evidence="9">
    <location>
        <begin position="21"/>
        <end position="43"/>
    </location>
</feature>
<gene>
    <name evidence="10" type="ORF">C7400_119114</name>
    <name evidence="11" type="ORF">SAMN05216550_11645</name>
</gene>
<keyword evidence="7 9" id="KW-0472">Membrane</keyword>
<proteinExistence type="inferred from homology"/>
<dbReference type="InterPro" id="IPR009315">
    <property type="entry name" value="P_starv_induced_PsiE"/>
</dbReference>
<protein>
    <recommendedName>
        <fullName evidence="3">Protein PsiE</fullName>
    </recommendedName>
</protein>
<feature type="transmembrane region" description="Helical" evidence="9">
    <location>
        <begin position="55"/>
        <end position="73"/>
    </location>
</feature>
<sequence length="150" mass="16470">MKYENALQSAIKGRLERAMELAELFGLFIIGIGTVAAMVHLIWRMVNSDGVTLTDLLLMFLYLEVFAMVGQYLKAGQLPVRFPLYIAMVSIARDLILRAGANSEIHLLASSGAIVLIAVGVLLIRFGQAKYPSSTDDNSKKHESKKIESA</sequence>
<dbReference type="EMBL" id="FNZM01000016">
    <property type="protein sequence ID" value="SEK07641.1"/>
    <property type="molecule type" value="Genomic_DNA"/>
</dbReference>
<dbReference type="Proteomes" id="UP000183529">
    <property type="component" value="Unassembled WGS sequence"/>
</dbReference>
<feature type="region of interest" description="Disordered" evidence="8">
    <location>
        <begin position="131"/>
        <end position="150"/>
    </location>
</feature>
<evidence type="ECO:0000313" key="12">
    <source>
        <dbReference type="Proteomes" id="UP000183529"/>
    </source>
</evidence>
<dbReference type="GO" id="GO:0005886">
    <property type="term" value="C:plasma membrane"/>
    <property type="evidence" value="ECO:0007669"/>
    <property type="project" value="UniProtKB-SubCell"/>
</dbReference>
<reference evidence="10 13" key="2">
    <citation type="submission" date="2018-05" db="EMBL/GenBank/DDBJ databases">
        <title>Genomic Encyclopedia of Type Strains, Phase IV (KMG-V): Genome sequencing to study the core and pangenomes of soil and plant-associated prokaryotes.</title>
        <authorList>
            <person name="Whitman W."/>
        </authorList>
    </citation>
    <scope>NUCLEOTIDE SEQUENCE [LARGE SCALE GENOMIC DNA]</scope>
    <source>
        <strain evidence="10 13">SIr-6563</strain>
    </source>
</reference>
<evidence type="ECO:0000256" key="5">
    <source>
        <dbReference type="ARBA" id="ARBA00022692"/>
    </source>
</evidence>
<evidence type="ECO:0000313" key="10">
    <source>
        <dbReference type="EMBL" id="PXX11547.1"/>
    </source>
</evidence>
<dbReference type="Proteomes" id="UP000247515">
    <property type="component" value="Unassembled WGS sequence"/>
</dbReference>
<reference evidence="11 12" key="1">
    <citation type="submission" date="2016-10" db="EMBL/GenBank/DDBJ databases">
        <authorList>
            <person name="Varghese N."/>
            <person name="Submissions S."/>
        </authorList>
    </citation>
    <scope>NUCLEOTIDE SEQUENCE [LARGE SCALE GENOMIC DNA]</scope>
    <source>
        <strain evidence="11 12">LMG 22274</strain>
    </source>
</reference>
<evidence type="ECO:0000256" key="9">
    <source>
        <dbReference type="SAM" id="Phobius"/>
    </source>
</evidence>
<evidence type="ECO:0000313" key="11">
    <source>
        <dbReference type="EMBL" id="SEK07641.1"/>
    </source>
</evidence>
<organism evidence="11 12">
    <name type="scientific">Paraburkholderia tropica</name>
    <dbReference type="NCBI Taxonomy" id="92647"/>
    <lineage>
        <taxon>Bacteria</taxon>
        <taxon>Pseudomonadati</taxon>
        <taxon>Pseudomonadota</taxon>
        <taxon>Betaproteobacteria</taxon>
        <taxon>Burkholderiales</taxon>
        <taxon>Burkholderiaceae</taxon>
        <taxon>Paraburkholderia</taxon>
    </lineage>
</organism>
<evidence type="ECO:0000256" key="4">
    <source>
        <dbReference type="ARBA" id="ARBA00022475"/>
    </source>
</evidence>
<keyword evidence="5 9" id="KW-0812">Transmembrane</keyword>
<dbReference type="EMBL" id="QJJV01000019">
    <property type="protein sequence ID" value="PXX11547.1"/>
    <property type="molecule type" value="Genomic_DNA"/>
</dbReference>